<keyword evidence="1" id="KW-0812">Transmembrane</keyword>
<evidence type="ECO:0008006" key="4">
    <source>
        <dbReference type="Google" id="ProtNLM"/>
    </source>
</evidence>
<dbReference type="GO" id="GO:0005741">
    <property type="term" value="C:mitochondrial outer membrane"/>
    <property type="evidence" value="ECO:0007669"/>
    <property type="project" value="TreeGrafter"/>
</dbReference>
<name>A0A8C9QEE6_SPEDA</name>
<keyword evidence="1" id="KW-1133">Transmembrane helix</keyword>
<dbReference type="Ensembl" id="ENSSDAT00000026161.1">
    <property type="protein sequence ID" value="ENSSDAP00000022883.1"/>
    <property type="gene ID" value="ENSSDAG00000020812.1"/>
</dbReference>
<keyword evidence="3" id="KW-1185">Reference proteome</keyword>
<dbReference type="Proteomes" id="UP000694422">
    <property type="component" value="Unplaced"/>
</dbReference>
<reference evidence="2" key="1">
    <citation type="submission" date="2025-08" db="UniProtKB">
        <authorList>
            <consortium name="Ensembl"/>
        </authorList>
    </citation>
    <scope>IDENTIFICATION</scope>
</reference>
<feature type="transmembrane region" description="Helical" evidence="1">
    <location>
        <begin position="13"/>
        <end position="31"/>
    </location>
</feature>
<dbReference type="GO" id="GO:0010506">
    <property type="term" value="P:regulation of autophagy"/>
    <property type="evidence" value="ECO:0007669"/>
    <property type="project" value="InterPro"/>
</dbReference>
<evidence type="ECO:0000256" key="1">
    <source>
        <dbReference type="SAM" id="Phobius"/>
    </source>
</evidence>
<dbReference type="GO" id="GO:0051537">
    <property type="term" value="F:2 iron, 2 sulfur cluster binding"/>
    <property type="evidence" value="ECO:0007669"/>
    <property type="project" value="InterPro"/>
</dbReference>
<evidence type="ECO:0000313" key="2">
    <source>
        <dbReference type="Ensembl" id="ENSSDAP00000022883.1"/>
    </source>
</evidence>
<reference evidence="2" key="2">
    <citation type="submission" date="2025-09" db="UniProtKB">
        <authorList>
            <consortium name="Ensembl"/>
        </authorList>
    </citation>
    <scope>IDENTIFICATION</scope>
</reference>
<organism evidence="2 3">
    <name type="scientific">Spermophilus dauricus</name>
    <name type="common">Daurian ground squirrel</name>
    <dbReference type="NCBI Taxonomy" id="99837"/>
    <lineage>
        <taxon>Eukaryota</taxon>
        <taxon>Metazoa</taxon>
        <taxon>Chordata</taxon>
        <taxon>Craniata</taxon>
        <taxon>Vertebrata</taxon>
        <taxon>Euteleostomi</taxon>
        <taxon>Mammalia</taxon>
        <taxon>Eutheria</taxon>
        <taxon>Euarchontoglires</taxon>
        <taxon>Glires</taxon>
        <taxon>Rodentia</taxon>
        <taxon>Sciuromorpha</taxon>
        <taxon>Sciuridae</taxon>
        <taxon>Xerinae</taxon>
        <taxon>Marmotini</taxon>
        <taxon>Spermophilus</taxon>
    </lineage>
</organism>
<dbReference type="PANTHER" id="PTHR13680">
    <property type="entry name" value="CDGSH IRON-SULFUR DOMAIN-CONTAINING PROTEIN 1"/>
    <property type="match status" value="1"/>
</dbReference>
<sequence length="103" mass="11803">FTLLSEGAISRDWLYPVAGTTVIGCLAYKIVYAKDLCSKAMTNLHSQKDNPKIVHAFDMEELGDNTVYCHCWRSNLCCFSHKTRVWRQHGTSNCQEKKKKGQF</sequence>
<keyword evidence="1" id="KW-0472">Membrane</keyword>
<evidence type="ECO:0000313" key="3">
    <source>
        <dbReference type="Proteomes" id="UP000694422"/>
    </source>
</evidence>
<accession>A0A8C9QEE6</accession>
<protein>
    <recommendedName>
        <fullName evidence="4">Iron sulphur domain-containing protein</fullName>
    </recommendedName>
</protein>
<dbReference type="InterPro" id="IPR045131">
    <property type="entry name" value="CISD1/2"/>
</dbReference>
<dbReference type="PANTHER" id="PTHR13680:SF5">
    <property type="entry name" value="CDGSH IRON-SULFUR DOMAIN-CONTAINING PROTEIN 1"/>
    <property type="match status" value="1"/>
</dbReference>
<proteinExistence type="predicted"/>
<dbReference type="AlphaFoldDB" id="A0A8C9QEE6"/>